<dbReference type="EMBL" id="VFRP01000001">
    <property type="protein sequence ID" value="TPE53625.1"/>
    <property type="molecule type" value="Genomic_DNA"/>
</dbReference>
<protein>
    <submittedName>
        <fullName evidence="9">ABC transporter substrate-binding protein</fullName>
    </submittedName>
</protein>
<dbReference type="SUPFAM" id="SSF53850">
    <property type="entry name" value="Periplasmic binding protein-like II"/>
    <property type="match status" value="1"/>
</dbReference>
<comment type="caution">
    <text evidence="9">The sequence shown here is derived from an EMBL/GenBank/DDBJ whole genome shotgun (WGS) entry which is preliminary data.</text>
</comment>
<keyword evidence="8" id="KW-0472">Membrane</keyword>
<dbReference type="OrthoDB" id="570524at2"/>
<dbReference type="Proteomes" id="UP000319255">
    <property type="component" value="Unassembled WGS sequence"/>
</dbReference>
<keyword evidence="4" id="KW-0813">Transport</keyword>
<dbReference type="PANTHER" id="PTHR30024:SF47">
    <property type="entry name" value="TAURINE-BINDING PERIPLASMIC PROTEIN"/>
    <property type="match status" value="1"/>
</dbReference>
<evidence type="ECO:0000256" key="7">
    <source>
        <dbReference type="ARBA" id="ARBA00022729"/>
    </source>
</evidence>
<name>A0A501WZ72_9RHOB</name>
<keyword evidence="10" id="KW-1185">Reference proteome</keyword>
<organism evidence="9 10">
    <name type="scientific">Amaricoccus solimangrovi</name>
    <dbReference type="NCBI Taxonomy" id="2589815"/>
    <lineage>
        <taxon>Bacteria</taxon>
        <taxon>Pseudomonadati</taxon>
        <taxon>Pseudomonadota</taxon>
        <taxon>Alphaproteobacteria</taxon>
        <taxon>Rhodobacterales</taxon>
        <taxon>Paracoccaceae</taxon>
        <taxon>Amaricoccus</taxon>
    </lineage>
</organism>
<proteinExistence type="inferred from homology"/>
<dbReference type="AlphaFoldDB" id="A0A501WZ72"/>
<evidence type="ECO:0000256" key="5">
    <source>
        <dbReference type="ARBA" id="ARBA00022475"/>
    </source>
</evidence>
<sequence>MSRAVNCGFVPLVDAAPLVIAAEIGFAAEEGLSLALHREVSWATLRDKLIWGGYDAAHMLAPVIVAQSGGVGVGDEPLDALMMLSVNGQVIGVGPDLAAGMRARAPGFLDARATGAALLAASEGRRLRVGVPFPFSTHALLMARWFEGLGAGRVELATVPPPRMARAMAAGEVDAFCVGEPWGSVAVEQGTAELILPGAAIWQFAPEKALAMPRAAVEAEPEIAAALMRAVWRAARWLGDPANLMTAAELLGRPACLDLSPEIIERALRGRLVIDRDGAEAPVPRLVEFFDAAATFPWRSQGLLIADWLARLTGADRARLRAAARAAFRTDLYRAVLGPIGADLPGASEKLEGAMAVPTAVASTLGGLVLGPDRFFDGTVFDPSDA</sequence>
<keyword evidence="6" id="KW-0997">Cell inner membrane</keyword>
<dbReference type="Pfam" id="PF13379">
    <property type="entry name" value="NMT1_2"/>
    <property type="match status" value="1"/>
</dbReference>
<dbReference type="CDD" id="cd13553">
    <property type="entry name" value="PBP2_NrtA_CpmA_like"/>
    <property type="match status" value="1"/>
</dbReference>
<dbReference type="RefSeq" id="WP_140452203.1">
    <property type="nucleotide sequence ID" value="NZ_VFRP01000001.1"/>
</dbReference>
<evidence type="ECO:0000313" key="9">
    <source>
        <dbReference type="EMBL" id="TPE53625.1"/>
    </source>
</evidence>
<reference evidence="9 10" key="1">
    <citation type="submission" date="2019-06" db="EMBL/GenBank/DDBJ databases">
        <title>A novel bacterium of genus Amaricoccus, isolated from marine sediment.</title>
        <authorList>
            <person name="Huang H."/>
            <person name="Mo K."/>
            <person name="Hu Y."/>
        </authorList>
    </citation>
    <scope>NUCLEOTIDE SEQUENCE [LARGE SCALE GENOMIC DNA]</scope>
    <source>
        <strain evidence="9 10">HB172011</strain>
    </source>
</reference>
<keyword evidence="7" id="KW-0732">Signal</keyword>
<evidence type="ECO:0000313" key="10">
    <source>
        <dbReference type="Proteomes" id="UP000319255"/>
    </source>
</evidence>
<evidence type="ECO:0000256" key="2">
    <source>
        <dbReference type="ARBA" id="ARBA00004418"/>
    </source>
</evidence>
<evidence type="ECO:0000256" key="3">
    <source>
        <dbReference type="ARBA" id="ARBA00010742"/>
    </source>
</evidence>
<evidence type="ECO:0000256" key="4">
    <source>
        <dbReference type="ARBA" id="ARBA00022448"/>
    </source>
</evidence>
<gene>
    <name evidence="9" type="ORF">FJM51_00815</name>
</gene>
<accession>A0A501WZ72</accession>
<evidence type="ECO:0000256" key="1">
    <source>
        <dbReference type="ARBA" id="ARBA00004308"/>
    </source>
</evidence>
<comment type="subcellular location">
    <subcellularLocation>
        <location evidence="1">Endomembrane system</location>
    </subcellularLocation>
    <subcellularLocation>
        <location evidence="2">Periplasm</location>
    </subcellularLocation>
</comment>
<dbReference type="Gene3D" id="3.40.190.10">
    <property type="entry name" value="Periplasmic binding protein-like II"/>
    <property type="match status" value="2"/>
</dbReference>
<dbReference type="InterPro" id="IPR044527">
    <property type="entry name" value="NrtA/CpmA_ABC-bd_dom"/>
</dbReference>
<dbReference type="GO" id="GO:0012505">
    <property type="term" value="C:endomembrane system"/>
    <property type="evidence" value="ECO:0007669"/>
    <property type="project" value="UniProtKB-SubCell"/>
</dbReference>
<dbReference type="GO" id="GO:0042597">
    <property type="term" value="C:periplasmic space"/>
    <property type="evidence" value="ECO:0007669"/>
    <property type="project" value="UniProtKB-SubCell"/>
</dbReference>
<comment type="similarity">
    <text evidence="3">Belongs to the bacterial solute-binding protein SsuA/TauA family.</text>
</comment>
<dbReference type="PANTHER" id="PTHR30024">
    <property type="entry name" value="ALIPHATIC SULFONATES-BINDING PROTEIN-RELATED"/>
    <property type="match status" value="1"/>
</dbReference>
<evidence type="ECO:0000256" key="6">
    <source>
        <dbReference type="ARBA" id="ARBA00022519"/>
    </source>
</evidence>
<evidence type="ECO:0000256" key="8">
    <source>
        <dbReference type="ARBA" id="ARBA00023136"/>
    </source>
</evidence>
<keyword evidence="5" id="KW-1003">Cell membrane</keyword>